<feature type="compositionally biased region" description="Basic and acidic residues" evidence="2">
    <location>
        <begin position="482"/>
        <end position="496"/>
    </location>
</feature>
<evidence type="ECO:0000313" key="5">
    <source>
        <dbReference type="Proteomes" id="UP001172457"/>
    </source>
</evidence>
<feature type="domain" description="Synergin gamma C-terminal" evidence="3">
    <location>
        <begin position="891"/>
        <end position="1068"/>
    </location>
</feature>
<keyword evidence="5" id="KW-1185">Reference proteome</keyword>
<dbReference type="AlphaFoldDB" id="A0AA38SRK2"/>
<dbReference type="PANTHER" id="PTHR35701">
    <property type="entry name" value="OS11G0148400 PROTEIN"/>
    <property type="match status" value="1"/>
</dbReference>
<feature type="compositionally biased region" description="Acidic residues" evidence="2">
    <location>
        <begin position="722"/>
        <end position="737"/>
    </location>
</feature>
<reference evidence="4" key="1">
    <citation type="submission" date="2023-03" db="EMBL/GenBank/DDBJ databases">
        <title>Chromosome-scale reference genome and RAD-based genetic map of yellow starthistle (Centaurea solstitialis) reveal putative structural variation and QTLs associated with invader traits.</title>
        <authorList>
            <person name="Reatini B."/>
            <person name="Cang F.A."/>
            <person name="Jiang Q."/>
            <person name="Mckibben M.T.W."/>
            <person name="Barker M.S."/>
            <person name="Rieseberg L.H."/>
            <person name="Dlugosch K.M."/>
        </authorList>
    </citation>
    <scope>NUCLEOTIDE SEQUENCE</scope>
    <source>
        <strain evidence="4">CAN-66</strain>
        <tissue evidence="4">Leaf</tissue>
    </source>
</reference>
<feature type="region of interest" description="Disordered" evidence="2">
    <location>
        <begin position="482"/>
        <end position="543"/>
    </location>
</feature>
<dbReference type="InterPro" id="IPR059024">
    <property type="entry name" value="SYNRG_C"/>
</dbReference>
<evidence type="ECO:0000259" key="3">
    <source>
        <dbReference type="Pfam" id="PF25999"/>
    </source>
</evidence>
<organism evidence="4 5">
    <name type="scientific">Centaurea solstitialis</name>
    <name type="common">yellow star-thistle</name>
    <dbReference type="NCBI Taxonomy" id="347529"/>
    <lineage>
        <taxon>Eukaryota</taxon>
        <taxon>Viridiplantae</taxon>
        <taxon>Streptophyta</taxon>
        <taxon>Embryophyta</taxon>
        <taxon>Tracheophyta</taxon>
        <taxon>Spermatophyta</taxon>
        <taxon>Magnoliopsida</taxon>
        <taxon>eudicotyledons</taxon>
        <taxon>Gunneridae</taxon>
        <taxon>Pentapetalae</taxon>
        <taxon>asterids</taxon>
        <taxon>campanulids</taxon>
        <taxon>Asterales</taxon>
        <taxon>Asteraceae</taxon>
        <taxon>Carduoideae</taxon>
        <taxon>Cardueae</taxon>
        <taxon>Centaureinae</taxon>
        <taxon>Centaurea</taxon>
    </lineage>
</organism>
<feature type="region of interest" description="Disordered" evidence="2">
    <location>
        <begin position="362"/>
        <end position="396"/>
    </location>
</feature>
<feature type="compositionally biased region" description="Polar residues" evidence="2">
    <location>
        <begin position="150"/>
        <end position="169"/>
    </location>
</feature>
<dbReference type="PANTHER" id="PTHR35701:SF1">
    <property type="entry name" value="OS11G0148400 PROTEIN"/>
    <property type="match status" value="1"/>
</dbReference>
<evidence type="ECO:0000256" key="1">
    <source>
        <dbReference type="SAM" id="Coils"/>
    </source>
</evidence>
<feature type="compositionally biased region" description="Basic and acidic residues" evidence="2">
    <location>
        <begin position="556"/>
        <end position="568"/>
    </location>
</feature>
<proteinExistence type="predicted"/>
<feature type="region of interest" description="Disordered" evidence="2">
    <location>
        <begin position="720"/>
        <end position="752"/>
    </location>
</feature>
<gene>
    <name evidence="4" type="ORF">OSB04_027852</name>
</gene>
<feature type="compositionally biased region" description="Basic and acidic residues" evidence="2">
    <location>
        <begin position="619"/>
        <end position="634"/>
    </location>
</feature>
<feature type="compositionally biased region" description="Basic and acidic residues" evidence="2">
    <location>
        <begin position="515"/>
        <end position="532"/>
    </location>
</feature>
<accession>A0AA38SRK2</accession>
<feature type="region of interest" description="Disordered" evidence="2">
    <location>
        <begin position="444"/>
        <end position="464"/>
    </location>
</feature>
<feature type="compositionally biased region" description="Polar residues" evidence="2">
    <location>
        <begin position="572"/>
        <end position="585"/>
    </location>
</feature>
<sequence>MPTSRRRIFKANAKSVKSMNILENTHFAAPKLNLRERQKLTELCLSNFHAFSPFSYFSVSRPPKPTKVRISPKWLYYYFVQNIKDYEYEPNSDARATICKPAIISSSSCALLGIGSLAEEQNLPAIMADDDDDDSFGDFTFASSNHTMDVNSSSHQWGDFNSNQNNTTDHNPKSPQPKEQEQPKWVKIKGALPLSVFGGDDDENSIGGDVVNQSSFSGNGGFGFKNNDINDNGERNVHIGINDLIANLYGPREHNNNNNGNGLEFSATNSAVSKDPLSKWDSMSSLSSNTVAAASGNHGSDDEGGWEFVDAFSDSKLGQNGKEKKELREKTVFPSGLQDGSHGPVDLFAASKNGDLAESHVTDNGFDSKSTANVPNGYKEDLKAASGSTANSLRGSVDTDDAFGEFEAAFMDGPSTKKELSDQSNYPVGSHDAFQGPVDLFSLPNGYPGGSHNENNGFDFKQSPVLQNGDASNSFFQTEWKEAKDGSHNENNEFDFKQSPVLQNGDASNSFFQTEWKEAKDGSHNENNEFDFKQSPVLQNGDASNSFFQTKWKEAKDGSHNENNEFDFKQSPVLQNGDASNSFFQTEWKEAKDDSDSQPPGGGVDDENFGKFETTFPEAESKPEGSEARSKNYKEPVPLSIFGIEEEPQTDSYMNLQHEFFKPSTPGKKIQSQSSNLSINDILSDLYSQAKPISSPYLGHNPDGEVNSPHSTGKEYISRAVDDDDNFDEDDNFDDGSWEFKDASQSRPESQNLSFEKRLSNCMNFYSSLKDELCLVARHHLHGLKEAESAATLAGEEMKVESLNKEMQEAFEELHEKDILSTEVHSDDHLEPSISLKQYIETLHEPDFQILESEYHISRRLSLAESDLRTAVDLINHSTTVLKILTLAPKDEAATYLSVWIKVISACSQELKHGTWIWKQSLEKNVHREILSEPQGKQFIIALGEIYRVVVIVGAAVKIFKLWVLLSGADLERIYALLEECHSLWSNSGLEEAIPVESLLESIRHIHDLDEHAIANEVLNQEESRCWLSLLSPGVIPEMKMVVWNGDKYFVTIANFWANLVSPDPPKLSIRVG</sequence>
<feature type="compositionally biased region" description="Basic and acidic residues" evidence="2">
    <location>
        <begin position="170"/>
        <end position="183"/>
    </location>
</feature>
<name>A0AA38SRK2_9ASTR</name>
<feature type="coiled-coil region" evidence="1">
    <location>
        <begin position="793"/>
        <end position="820"/>
    </location>
</feature>
<protein>
    <recommendedName>
        <fullName evidence="3">Synergin gamma C-terminal domain-containing protein</fullName>
    </recommendedName>
</protein>
<evidence type="ECO:0000256" key="2">
    <source>
        <dbReference type="SAM" id="MobiDB-lite"/>
    </source>
</evidence>
<dbReference type="EMBL" id="JARYMX010000007">
    <property type="protein sequence ID" value="KAJ9541346.1"/>
    <property type="molecule type" value="Genomic_DNA"/>
</dbReference>
<comment type="caution">
    <text evidence="4">The sequence shown here is derived from an EMBL/GenBank/DDBJ whole genome shotgun (WGS) entry which is preliminary data.</text>
</comment>
<feature type="compositionally biased region" description="Polar residues" evidence="2">
    <location>
        <begin position="365"/>
        <end position="374"/>
    </location>
</feature>
<feature type="region of interest" description="Disordered" evidence="2">
    <location>
        <begin position="150"/>
        <end position="183"/>
    </location>
</feature>
<dbReference type="Pfam" id="PF25999">
    <property type="entry name" value="SYNRG_C"/>
    <property type="match status" value="1"/>
</dbReference>
<dbReference type="Proteomes" id="UP001172457">
    <property type="component" value="Chromosome 7"/>
</dbReference>
<evidence type="ECO:0000313" key="4">
    <source>
        <dbReference type="EMBL" id="KAJ9541346.1"/>
    </source>
</evidence>
<keyword evidence="1" id="KW-0175">Coiled coil</keyword>
<feature type="compositionally biased region" description="Polar residues" evidence="2">
    <location>
        <begin position="500"/>
        <end position="513"/>
    </location>
</feature>
<feature type="region of interest" description="Disordered" evidence="2">
    <location>
        <begin position="556"/>
        <end position="634"/>
    </location>
</feature>